<reference evidence="3 4" key="1">
    <citation type="journal article" date="2020" name="Nature">
        <title>Six reference-quality genomes reveal evolution of bat adaptations.</title>
        <authorList>
            <person name="Jebb D."/>
            <person name="Huang Z."/>
            <person name="Pippel M."/>
            <person name="Hughes G.M."/>
            <person name="Lavrichenko K."/>
            <person name="Devanna P."/>
            <person name="Winkler S."/>
            <person name="Jermiin L.S."/>
            <person name="Skirmuntt E.C."/>
            <person name="Katzourakis A."/>
            <person name="Burkitt-Gray L."/>
            <person name="Ray D.A."/>
            <person name="Sullivan K.A.M."/>
            <person name="Roscito J.G."/>
            <person name="Kirilenko B.M."/>
            <person name="Davalos L.M."/>
            <person name="Corthals A.P."/>
            <person name="Power M.L."/>
            <person name="Jones G."/>
            <person name="Ransome R.D."/>
            <person name="Dechmann D.K.N."/>
            <person name="Locatelli A.G."/>
            <person name="Puechmaille S.J."/>
            <person name="Fedrigo O."/>
            <person name="Jarvis E.D."/>
            <person name="Hiller M."/>
            <person name="Vernes S.C."/>
            <person name="Myers E.W."/>
            <person name="Teeling E.C."/>
        </authorList>
    </citation>
    <scope>NUCLEOTIDE SEQUENCE [LARGE SCALE GENOMIC DNA]</scope>
    <source>
        <strain evidence="3">Bat1K_MPI-CBG_1</strain>
    </source>
</reference>
<comment type="caution">
    <text evidence="3">The sequence shown here is derived from an EMBL/GenBank/DDBJ whole genome shotgun (WGS) entry which is preliminary data.</text>
</comment>
<dbReference type="GO" id="GO:0005813">
    <property type="term" value="C:centrosome"/>
    <property type="evidence" value="ECO:0007669"/>
    <property type="project" value="TreeGrafter"/>
</dbReference>
<dbReference type="PANTHER" id="PTHR10337:SF6">
    <property type="entry name" value="CENTROSOMAL PROTEIN OF 152 KDA"/>
    <property type="match status" value="1"/>
</dbReference>
<gene>
    <name evidence="3" type="ORF">HJG60_002646</name>
</gene>
<sequence>MSSKYQIINLDTDFWNITYLCERTYQQHHEAMKAQIRESLLAKHALEKQELFEVYEATRLQLRTELDKVNKEVAAAQECYLEVCREKDNLELSFRKTIEKEHQAQEKMKEELTQQLEKEWQSQLDQTIKAMKKKTSDCYSQTDPVATIDAISQKEVAVAREEQEQRVQQDVEQEKETAVKGALKKLEVELELKYCENIAKQVETAVQNARHRWLQELPELAEYKACVRAEQKKWEEQQEISVAKRISFAVSEAKEKWKSELENMKKNVIPGKELEEKIHSLQRELELKDEEVPVIVRAELAKAWNEWNKEKQEEIRKIQEQNEQDYRQFLDDHRNKINEVLAAAKEDFLKQKTELLLQKETELQTCLDQSRREWTMQEARRVQLEIHQYEEDILTVLELLLEDTQKEHVSGSENKQLSDLVLTCSSEWVSVRYFEKLKACIQKAFQDIVSLLKENAKSEWAKSNTAKVCKDPSTGVTGRGDPGVLVALPAPTSGHHAQTLALQDTEAEADKKKIPEIKASCCGHCFQELEKAKQECQDLKGKLEKCCRHLQHLERKHKAVVEKIGEKNSKVVEELIEENNDMKSKLEELRTLCKIPPRSLSEGAIENASLPCHRGALEELRGQYIKAVKKIKRDMLHYIRESKERAAEMVKAEVLRERQETTRKMRKYYLTCLQQILQDNGKQEG</sequence>
<dbReference type="AlphaFoldDB" id="A0A834BJR6"/>
<dbReference type="Proteomes" id="UP000664940">
    <property type="component" value="Unassembled WGS sequence"/>
</dbReference>
<evidence type="ECO:0000313" key="3">
    <source>
        <dbReference type="EMBL" id="KAF6129305.1"/>
    </source>
</evidence>
<dbReference type="InterPro" id="IPR051235">
    <property type="entry name" value="CEP152/SHC-Transforming"/>
</dbReference>
<evidence type="ECO:0000259" key="2">
    <source>
        <dbReference type="Pfam" id="PF25770"/>
    </source>
</evidence>
<dbReference type="GO" id="GO:0007099">
    <property type="term" value="P:centriole replication"/>
    <property type="evidence" value="ECO:0007669"/>
    <property type="project" value="TreeGrafter"/>
</dbReference>
<dbReference type="EMBL" id="JABVXQ010000001">
    <property type="protein sequence ID" value="KAF6129305.1"/>
    <property type="molecule type" value="Genomic_DNA"/>
</dbReference>
<proteinExistence type="predicted"/>
<organism evidence="3 4">
    <name type="scientific">Phyllostomus discolor</name>
    <name type="common">pale spear-nosed bat</name>
    <dbReference type="NCBI Taxonomy" id="89673"/>
    <lineage>
        <taxon>Eukaryota</taxon>
        <taxon>Metazoa</taxon>
        <taxon>Chordata</taxon>
        <taxon>Craniata</taxon>
        <taxon>Vertebrata</taxon>
        <taxon>Euteleostomi</taxon>
        <taxon>Mammalia</taxon>
        <taxon>Eutheria</taxon>
        <taxon>Laurasiatheria</taxon>
        <taxon>Chiroptera</taxon>
        <taxon>Yangochiroptera</taxon>
        <taxon>Phyllostomidae</taxon>
        <taxon>Phyllostominae</taxon>
        <taxon>Phyllostomus</taxon>
    </lineage>
</organism>
<protein>
    <submittedName>
        <fullName evidence="3">Centrosomal protein 152</fullName>
    </submittedName>
</protein>
<dbReference type="InterPro" id="IPR057659">
    <property type="entry name" value="CEP152_CC"/>
</dbReference>
<feature type="coiled-coil region" evidence="1">
    <location>
        <begin position="529"/>
        <end position="592"/>
    </location>
</feature>
<feature type="coiled-coil region" evidence="1">
    <location>
        <begin position="52"/>
        <end position="118"/>
    </location>
</feature>
<feature type="coiled-coil region" evidence="1">
    <location>
        <begin position="271"/>
        <end position="328"/>
    </location>
</feature>
<evidence type="ECO:0000256" key="1">
    <source>
        <dbReference type="SAM" id="Coils"/>
    </source>
</evidence>
<evidence type="ECO:0000313" key="4">
    <source>
        <dbReference type="Proteomes" id="UP000664940"/>
    </source>
</evidence>
<dbReference type="PANTHER" id="PTHR10337">
    <property type="entry name" value="SHC TRANSFORMING PROTEIN"/>
    <property type="match status" value="1"/>
</dbReference>
<dbReference type="Pfam" id="PF25770">
    <property type="entry name" value="CC_CEP63-bind_CEP152"/>
    <property type="match status" value="1"/>
</dbReference>
<name>A0A834BJR6_9CHIR</name>
<accession>A0A834BJR6</accession>
<feature type="domain" description="CEP152 CEP63 binding coiled coil" evidence="2">
    <location>
        <begin position="617"/>
        <end position="667"/>
    </location>
</feature>
<keyword evidence="1" id="KW-0175">Coiled coil</keyword>